<protein>
    <submittedName>
        <fullName evidence="1">Uncharacterized protein</fullName>
    </submittedName>
</protein>
<accession>A0ACC0GKL7</accession>
<sequence length="131" mass="15090">MPAIIGLQLWLMVSMREEDDDLKIMVSEKELLKDVAENLPFLFLYAATELNHRANQFYSSCSGESVIANVQLTRLLPFTTRPIQAPWTVAITGFRHLPIVALISHRRGLVVWPWSLDWEVIELRALRSMLE</sequence>
<name>A0ACC0GKL7_9ERIC</name>
<proteinExistence type="predicted"/>
<evidence type="ECO:0000313" key="2">
    <source>
        <dbReference type="Proteomes" id="UP001060215"/>
    </source>
</evidence>
<reference evidence="1 2" key="1">
    <citation type="journal article" date="2022" name="Plant J.">
        <title>Chromosome-level genome of Camellia lanceoleosa provides a valuable resource for understanding genome evolution and self-incompatibility.</title>
        <authorList>
            <person name="Gong W."/>
            <person name="Xiao S."/>
            <person name="Wang L."/>
            <person name="Liao Z."/>
            <person name="Chang Y."/>
            <person name="Mo W."/>
            <person name="Hu G."/>
            <person name="Li W."/>
            <person name="Zhao G."/>
            <person name="Zhu H."/>
            <person name="Hu X."/>
            <person name="Ji K."/>
            <person name="Xiang X."/>
            <person name="Song Q."/>
            <person name="Yuan D."/>
            <person name="Jin S."/>
            <person name="Zhang L."/>
        </authorList>
    </citation>
    <scope>NUCLEOTIDE SEQUENCE [LARGE SCALE GENOMIC DNA]</scope>
    <source>
        <strain evidence="1">SQ_2022a</strain>
    </source>
</reference>
<keyword evidence="2" id="KW-1185">Reference proteome</keyword>
<gene>
    <name evidence="1" type="ORF">LOK49_LG09G01165</name>
</gene>
<comment type="caution">
    <text evidence="1">The sequence shown here is derived from an EMBL/GenBank/DDBJ whole genome shotgun (WGS) entry which is preliminary data.</text>
</comment>
<evidence type="ECO:0000313" key="1">
    <source>
        <dbReference type="EMBL" id="KAI8001384.1"/>
    </source>
</evidence>
<dbReference type="EMBL" id="CM045765">
    <property type="protein sequence ID" value="KAI8001384.1"/>
    <property type="molecule type" value="Genomic_DNA"/>
</dbReference>
<organism evidence="1 2">
    <name type="scientific">Camellia lanceoleosa</name>
    <dbReference type="NCBI Taxonomy" id="1840588"/>
    <lineage>
        <taxon>Eukaryota</taxon>
        <taxon>Viridiplantae</taxon>
        <taxon>Streptophyta</taxon>
        <taxon>Embryophyta</taxon>
        <taxon>Tracheophyta</taxon>
        <taxon>Spermatophyta</taxon>
        <taxon>Magnoliopsida</taxon>
        <taxon>eudicotyledons</taxon>
        <taxon>Gunneridae</taxon>
        <taxon>Pentapetalae</taxon>
        <taxon>asterids</taxon>
        <taxon>Ericales</taxon>
        <taxon>Theaceae</taxon>
        <taxon>Camellia</taxon>
    </lineage>
</organism>
<dbReference type="Proteomes" id="UP001060215">
    <property type="component" value="Chromosome 8"/>
</dbReference>